<evidence type="ECO:0000256" key="6">
    <source>
        <dbReference type="RuleBase" id="RU004468"/>
    </source>
</evidence>
<dbReference type="Proteomes" id="UP000177197">
    <property type="component" value="Unassembled WGS sequence"/>
</dbReference>
<dbReference type="Gene3D" id="3.20.20.80">
    <property type="entry name" value="Glycosidases"/>
    <property type="match status" value="2"/>
</dbReference>
<evidence type="ECO:0000256" key="3">
    <source>
        <dbReference type="ARBA" id="ARBA00023295"/>
    </source>
</evidence>
<feature type="active site" description="Nucleophile" evidence="4">
    <location>
        <position position="308"/>
    </location>
</feature>
<evidence type="ECO:0008006" key="9">
    <source>
        <dbReference type="Google" id="ProtNLM"/>
    </source>
</evidence>
<evidence type="ECO:0000256" key="4">
    <source>
        <dbReference type="PROSITE-ProRule" id="PRU10055"/>
    </source>
</evidence>
<sequence>MKPIQFPEGFLWGTAIAAHQVEGGNRNQWSEWEKSLDRTNYLIAMGIDPKDYISGQACDHYNRFEADFDLARGLNNNAHRFSIEWSRIEPEENRIDVKEIEHYRRVIKALKSRGLEPFVTLWHWTVPVWFADKGGFEKRNNIIYFVRFCERMAKEFGKDVKFWITINEPMIYTSSSYWHGNWPPQKKSVITFFRVSGNLVQAHRRAYDVMHDAVDGLKIGIAKNNVYFEGWLAPIASWFWNQRFLNRIQDYQDFIGLNYYFHNRIKKFRFGQNENQKVNDLGWEIYPEGIYHTLKELKHYGKTVYITENGIADAKDERRAAFIVNHLRWVHKAIQEGVDVRGYFHWSLLDNFEWAHGFGPRFGLFEVDYKTQERRPRPSSRIYGQISAANGITEELIAKTGGQR</sequence>
<dbReference type="InterPro" id="IPR033132">
    <property type="entry name" value="GH_1_N_CS"/>
</dbReference>
<accession>A0A1F5CAS9</accession>
<organism evidence="7 8">
    <name type="scientific">Candidatus Azambacteria bacterium RIFCSPLOWO2_02_FULL_44_14</name>
    <dbReference type="NCBI Taxonomy" id="1797306"/>
    <lineage>
        <taxon>Bacteria</taxon>
        <taxon>Candidatus Azamiibacteriota</taxon>
    </lineage>
</organism>
<dbReference type="PANTHER" id="PTHR10353:SF209">
    <property type="entry name" value="GALACTOLIPID GALACTOSYLTRANSFERASE SFR2, CHLOROPLASTIC"/>
    <property type="match status" value="1"/>
</dbReference>
<evidence type="ECO:0000256" key="2">
    <source>
        <dbReference type="ARBA" id="ARBA00022801"/>
    </source>
</evidence>
<dbReference type="PRINTS" id="PR00131">
    <property type="entry name" value="GLHYDRLASE1"/>
</dbReference>
<keyword evidence="3 6" id="KW-0326">Glycosidase</keyword>
<dbReference type="InterPro" id="IPR017853">
    <property type="entry name" value="GH"/>
</dbReference>
<evidence type="ECO:0000313" key="7">
    <source>
        <dbReference type="EMBL" id="OGD39980.1"/>
    </source>
</evidence>
<dbReference type="PROSITE" id="PS00653">
    <property type="entry name" value="GLYCOSYL_HYDROL_F1_2"/>
    <property type="match status" value="1"/>
</dbReference>
<dbReference type="InterPro" id="IPR018120">
    <property type="entry name" value="Glyco_hydro_1_AS"/>
</dbReference>
<dbReference type="EMBL" id="MEYV01000015">
    <property type="protein sequence ID" value="OGD39980.1"/>
    <property type="molecule type" value="Genomic_DNA"/>
</dbReference>
<dbReference type="AlphaFoldDB" id="A0A1F5CAS9"/>
<dbReference type="PROSITE" id="PS00572">
    <property type="entry name" value="GLYCOSYL_HYDROL_F1_1"/>
    <property type="match status" value="1"/>
</dbReference>
<dbReference type="Pfam" id="PF00232">
    <property type="entry name" value="Glyco_hydro_1"/>
    <property type="match status" value="2"/>
</dbReference>
<keyword evidence="2 6" id="KW-0378">Hydrolase</keyword>
<dbReference type="GO" id="GO:0005975">
    <property type="term" value="P:carbohydrate metabolic process"/>
    <property type="evidence" value="ECO:0007669"/>
    <property type="project" value="InterPro"/>
</dbReference>
<proteinExistence type="inferred from homology"/>
<dbReference type="InterPro" id="IPR001360">
    <property type="entry name" value="Glyco_hydro_1"/>
</dbReference>
<name>A0A1F5CAS9_9BACT</name>
<protein>
    <recommendedName>
        <fullName evidence="9">Beta-glucosidase</fullName>
    </recommendedName>
</protein>
<evidence type="ECO:0000313" key="8">
    <source>
        <dbReference type="Proteomes" id="UP000177197"/>
    </source>
</evidence>
<comment type="caution">
    <text evidence="7">The sequence shown here is derived from an EMBL/GenBank/DDBJ whole genome shotgun (WGS) entry which is preliminary data.</text>
</comment>
<dbReference type="SUPFAM" id="SSF51445">
    <property type="entry name" value="(Trans)glycosidases"/>
    <property type="match status" value="1"/>
</dbReference>
<dbReference type="GO" id="GO:0008422">
    <property type="term" value="F:beta-glucosidase activity"/>
    <property type="evidence" value="ECO:0007669"/>
    <property type="project" value="TreeGrafter"/>
</dbReference>
<comment type="similarity">
    <text evidence="1 5">Belongs to the glycosyl hydrolase 1 family.</text>
</comment>
<evidence type="ECO:0000256" key="5">
    <source>
        <dbReference type="RuleBase" id="RU003690"/>
    </source>
</evidence>
<evidence type="ECO:0000256" key="1">
    <source>
        <dbReference type="ARBA" id="ARBA00010838"/>
    </source>
</evidence>
<gene>
    <name evidence="7" type="ORF">A3I30_02025</name>
</gene>
<reference evidence="7 8" key="1">
    <citation type="journal article" date="2016" name="Nat. Commun.">
        <title>Thousands of microbial genomes shed light on interconnected biogeochemical processes in an aquifer system.</title>
        <authorList>
            <person name="Anantharaman K."/>
            <person name="Brown C.T."/>
            <person name="Hug L.A."/>
            <person name="Sharon I."/>
            <person name="Castelle C.J."/>
            <person name="Probst A.J."/>
            <person name="Thomas B.C."/>
            <person name="Singh A."/>
            <person name="Wilkins M.J."/>
            <person name="Karaoz U."/>
            <person name="Brodie E.L."/>
            <person name="Williams K.H."/>
            <person name="Hubbard S.S."/>
            <person name="Banfield J.F."/>
        </authorList>
    </citation>
    <scope>NUCLEOTIDE SEQUENCE [LARGE SCALE GENOMIC DNA]</scope>
</reference>
<dbReference type="PANTHER" id="PTHR10353">
    <property type="entry name" value="GLYCOSYL HYDROLASE"/>
    <property type="match status" value="1"/>
</dbReference>